<dbReference type="Proteomes" id="UP000248627">
    <property type="component" value="Unassembled WGS sequence"/>
</dbReference>
<protein>
    <submittedName>
        <fullName evidence="2">Uncharacterized protein</fullName>
    </submittedName>
</protein>
<feature type="region of interest" description="Disordered" evidence="1">
    <location>
        <begin position="1"/>
        <end position="39"/>
    </location>
</feature>
<dbReference type="OrthoDB" id="3403532at2"/>
<name>A0A2W2C119_9ACTN</name>
<keyword evidence="3" id="KW-1185">Reference proteome</keyword>
<accession>A0A2W2C119</accession>
<organism evidence="2 3">
    <name type="scientific">Micromonospora endophytica</name>
    <dbReference type="NCBI Taxonomy" id="515350"/>
    <lineage>
        <taxon>Bacteria</taxon>
        <taxon>Bacillati</taxon>
        <taxon>Actinomycetota</taxon>
        <taxon>Actinomycetes</taxon>
        <taxon>Micromonosporales</taxon>
        <taxon>Micromonosporaceae</taxon>
        <taxon>Micromonospora</taxon>
    </lineage>
</organism>
<proteinExistence type="predicted"/>
<evidence type="ECO:0000313" key="2">
    <source>
        <dbReference type="EMBL" id="PZF91520.1"/>
    </source>
</evidence>
<comment type="caution">
    <text evidence="2">The sequence shown here is derived from an EMBL/GenBank/DDBJ whole genome shotgun (WGS) entry which is preliminary data.</text>
</comment>
<reference evidence="2 3" key="1">
    <citation type="submission" date="2018-01" db="EMBL/GenBank/DDBJ databases">
        <title>Draft genome sequence of Jishengella endophytica.</title>
        <authorList>
            <person name="Sahin N."/>
            <person name="Ay H."/>
            <person name="Saygin H."/>
        </authorList>
    </citation>
    <scope>NUCLEOTIDE SEQUENCE [LARGE SCALE GENOMIC DNA]</scope>
    <source>
        <strain evidence="2 3">DSM 45430</strain>
    </source>
</reference>
<gene>
    <name evidence="2" type="ORF">C1I93_21410</name>
</gene>
<sequence>MRGSGEPPAAQPLPVTFPVPDPPRPKARRPTGAAEAPAGERQLVFFGAETGEPAVADLAGLLVGPGEVHRMGGTARLSLVVDAGWRVHVLVAELAQRGVRASWAPTEDQRYAVRTAYTRTLVPLAAAWLRGTTQHPPAGFPLDGRRLRLWLAAAGVADPPDFLLRLGGTDPVGWTVIGGALVAAGLGGELIEPGAGGPAYRIIGRRGTQRLAELVGERPSAAPPTAWPTRD</sequence>
<feature type="compositionally biased region" description="Pro residues" evidence="1">
    <location>
        <begin position="9"/>
        <end position="22"/>
    </location>
</feature>
<dbReference type="AlphaFoldDB" id="A0A2W2C119"/>
<evidence type="ECO:0000256" key="1">
    <source>
        <dbReference type="SAM" id="MobiDB-lite"/>
    </source>
</evidence>
<dbReference type="EMBL" id="POTX01000170">
    <property type="protein sequence ID" value="PZF91520.1"/>
    <property type="molecule type" value="Genomic_DNA"/>
</dbReference>
<evidence type="ECO:0000313" key="3">
    <source>
        <dbReference type="Proteomes" id="UP000248627"/>
    </source>
</evidence>